<feature type="domain" description="Nab2 type CCCH zinc finger 4" evidence="9">
    <location>
        <begin position="405"/>
        <end position="427"/>
    </location>
</feature>
<keyword evidence="6" id="KW-0862">Zinc</keyword>
<organism evidence="10 11">
    <name type="scientific">Hydnum rufescens UP504</name>
    <dbReference type="NCBI Taxonomy" id="1448309"/>
    <lineage>
        <taxon>Eukaryota</taxon>
        <taxon>Fungi</taxon>
        <taxon>Dikarya</taxon>
        <taxon>Basidiomycota</taxon>
        <taxon>Agaricomycotina</taxon>
        <taxon>Agaricomycetes</taxon>
        <taxon>Cantharellales</taxon>
        <taxon>Hydnaceae</taxon>
        <taxon>Hydnum</taxon>
    </lineage>
</organism>
<dbReference type="Pfam" id="PF14608">
    <property type="entry name" value="zf-CCCH_2"/>
    <property type="match status" value="2"/>
</dbReference>
<keyword evidence="4" id="KW-0677">Repeat</keyword>
<evidence type="ECO:0000256" key="5">
    <source>
        <dbReference type="ARBA" id="ARBA00022771"/>
    </source>
</evidence>
<dbReference type="Gene3D" id="1.10.340.40">
    <property type="entry name" value="Nuclear abundant poly(A) RNA-bind protein 2, N-terminal domain"/>
    <property type="match status" value="1"/>
</dbReference>
<name>A0A9P6B4K7_9AGAM</name>
<accession>A0A9P6B4K7</accession>
<dbReference type="PANTHER" id="PTHR14738:SF29">
    <property type="entry name" value="ZINC FINGER CCCH DOMAIN-CONTAINING PROTEIN 14"/>
    <property type="match status" value="1"/>
</dbReference>
<evidence type="ECO:0000256" key="1">
    <source>
        <dbReference type="ARBA" id="ARBA00004123"/>
    </source>
</evidence>
<dbReference type="Gene3D" id="4.10.1000.40">
    <property type="match status" value="2"/>
</dbReference>
<comment type="similarity">
    <text evidence="2">Belongs to the ZC3H14 family.</text>
</comment>
<sequence>MALAMNTERAKELQARKRYSTESDPVMAEYITIMLINSKTPEQITSELTDLIGPEYDPKFTDWLFVEANASEEAEDSADVVSSNTTGDQGYGSVDASSSRPARAPPTGPRAAVPLFQQAMSTISPPKRTRSSSPGPARKAPRISDLPDRPRAMRDDAPAPIPSQQPSGRTNGRSLLERVGPSPKYQHQNGSHQLSPQQYDPIQAQIDAVTGAAMGMNPNAPNFIPQQGANMGMPAANPLAFQEMLGAQMALMAQMAMSMGIPPMGMMNGTGNGFAGSIPGNFQGAQMNGNGYGMGGRGRGRGGARGGSSRGGPPGHVNGVGREQASYTSQSSTPTPQPPTTASNEVVSPQPVPPAAAQIVTAPANRIHYPERPGTPTLCKFGMTCTNPVCRYSHPSPAATAESGLVLSNEPCEKGIKCEDKDCTKAHASPAILNPNAVVPIPTPSSVHHHQPTYKSASYHPYSKSHASNTSGGSSTTACRFGAGCTRATCTFQHPPGRTTLPGEFHRGLRASDPTVTLSPAQEKARMMSAATANRFNKTVTFNKPGAKAVTATLTAPPITAASAAPNVAAGPSKDSIKNDVPNIVAETAT</sequence>
<feature type="compositionally biased region" description="Basic and acidic residues" evidence="8">
    <location>
        <begin position="145"/>
        <end position="157"/>
    </location>
</feature>
<dbReference type="PANTHER" id="PTHR14738">
    <property type="entry name" value="ZINC FINGER CCCH DOMAIN-CONTAINING PROTEIN 14"/>
    <property type="match status" value="1"/>
</dbReference>
<feature type="compositionally biased region" description="Gly residues" evidence="8">
    <location>
        <begin position="290"/>
        <end position="314"/>
    </location>
</feature>
<dbReference type="Proteomes" id="UP000886523">
    <property type="component" value="Unassembled WGS sequence"/>
</dbReference>
<evidence type="ECO:0000256" key="3">
    <source>
        <dbReference type="ARBA" id="ARBA00022723"/>
    </source>
</evidence>
<dbReference type="GO" id="GO:0008143">
    <property type="term" value="F:poly(A) binding"/>
    <property type="evidence" value="ECO:0007669"/>
    <property type="project" value="InterPro"/>
</dbReference>
<dbReference type="GO" id="GO:0005634">
    <property type="term" value="C:nucleus"/>
    <property type="evidence" value="ECO:0007669"/>
    <property type="project" value="UniProtKB-SubCell"/>
</dbReference>
<feature type="region of interest" description="Disordered" evidence="8">
    <location>
        <begin position="566"/>
        <end position="590"/>
    </location>
</feature>
<evidence type="ECO:0000313" key="10">
    <source>
        <dbReference type="EMBL" id="KAF9517608.1"/>
    </source>
</evidence>
<feature type="compositionally biased region" description="Polar residues" evidence="8">
    <location>
        <begin position="185"/>
        <end position="196"/>
    </location>
</feature>
<protein>
    <recommendedName>
        <fullName evidence="9">Nab2 type CCCH zinc finger 4 domain-containing protein</fullName>
    </recommendedName>
</protein>
<dbReference type="InterPro" id="IPR049017">
    <property type="entry name" value="Nab2_Znf4"/>
</dbReference>
<comment type="subcellular location">
    <subcellularLocation>
        <location evidence="1">Nucleus</location>
    </subcellularLocation>
</comment>
<feature type="compositionally biased region" description="Low complexity" evidence="8">
    <location>
        <begin position="464"/>
        <end position="474"/>
    </location>
</feature>
<evidence type="ECO:0000256" key="7">
    <source>
        <dbReference type="ARBA" id="ARBA00023242"/>
    </source>
</evidence>
<evidence type="ECO:0000259" key="9">
    <source>
        <dbReference type="Pfam" id="PF21803"/>
    </source>
</evidence>
<feature type="region of interest" description="Disordered" evidence="8">
    <location>
        <begin position="445"/>
        <end position="474"/>
    </location>
</feature>
<keyword evidence="3" id="KW-0479">Metal-binding</keyword>
<evidence type="ECO:0000256" key="6">
    <source>
        <dbReference type="ARBA" id="ARBA00022833"/>
    </source>
</evidence>
<feature type="compositionally biased region" description="Polar residues" evidence="8">
    <location>
        <begin position="162"/>
        <end position="173"/>
    </location>
</feature>
<evidence type="ECO:0000256" key="8">
    <source>
        <dbReference type="SAM" id="MobiDB-lite"/>
    </source>
</evidence>
<dbReference type="InterPro" id="IPR040366">
    <property type="entry name" value="Nab2/ZC3H14"/>
</dbReference>
<dbReference type="OrthoDB" id="438553at2759"/>
<dbReference type="EMBL" id="MU128930">
    <property type="protein sequence ID" value="KAF9517608.1"/>
    <property type="molecule type" value="Genomic_DNA"/>
</dbReference>
<dbReference type="GO" id="GO:0005737">
    <property type="term" value="C:cytoplasm"/>
    <property type="evidence" value="ECO:0007669"/>
    <property type="project" value="TreeGrafter"/>
</dbReference>
<feature type="compositionally biased region" description="Low complexity" evidence="8">
    <location>
        <begin position="324"/>
        <end position="351"/>
    </location>
</feature>
<dbReference type="GO" id="GO:0043488">
    <property type="term" value="P:regulation of mRNA stability"/>
    <property type="evidence" value="ECO:0007669"/>
    <property type="project" value="InterPro"/>
</dbReference>
<dbReference type="AlphaFoldDB" id="A0A9P6B4K7"/>
<keyword evidence="5" id="KW-0863">Zinc-finger</keyword>
<proteinExistence type="inferred from homology"/>
<gene>
    <name evidence="10" type="ORF">BS47DRAFT_1339143</name>
</gene>
<evidence type="ECO:0000256" key="4">
    <source>
        <dbReference type="ARBA" id="ARBA00022737"/>
    </source>
</evidence>
<feature type="region of interest" description="Disordered" evidence="8">
    <location>
        <begin position="71"/>
        <end position="196"/>
    </location>
</feature>
<evidence type="ECO:0000313" key="11">
    <source>
        <dbReference type="Proteomes" id="UP000886523"/>
    </source>
</evidence>
<dbReference type="GO" id="GO:0008270">
    <property type="term" value="F:zinc ion binding"/>
    <property type="evidence" value="ECO:0007669"/>
    <property type="project" value="UniProtKB-KW"/>
</dbReference>
<dbReference type="Pfam" id="PF21803">
    <property type="entry name" value="Nab2-zf4"/>
    <property type="match status" value="1"/>
</dbReference>
<keyword evidence="7" id="KW-0539">Nucleus</keyword>
<dbReference type="InterPro" id="IPR043094">
    <property type="entry name" value="Nab2/ZC3H14_N_sf"/>
</dbReference>
<comment type="caution">
    <text evidence="10">The sequence shown here is derived from an EMBL/GenBank/DDBJ whole genome shotgun (WGS) entry which is preliminary data.</text>
</comment>
<reference evidence="10" key="1">
    <citation type="journal article" date="2020" name="Nat. Commun.">
        <title>Large-scale genome sequencing of mycorrhizal fungi provides insights into the early evolution of symbiotic traits.</title>
        <authorList>
            <person name="Miyauchi S."/>
            <person name="Kiss E."/>
            <person name="Kuo A."/>
            <person name="Drula E."/>
            <person name="Kohler A."/>
            <person name="Sanchez-Garcia M."/>
            <person name="Morin E."/>
            <person name="Andreopoulos B."/>
            <person name="Barry K.W."/>
            <person name="Bonito G."/>
            <person name="Buee M."/>
            <person name="Carver A."/>
            <person name="Chen C."/>
            <person name="Cichocki N."/>
            <person name="Clum A."/>
            <person name="Culley D."/>
            <person name="Crous P.W."/>
            <person name="Fauchery L."/>
            <person name="Girlanda M."/>
            <person name="Hayes R.D."/>
            <person name="Keri Z."/>
            <person name="LaButti K."/>
            <person name="Lipzen A."/>
            <person name="Lombard V."/>
            <person name="Magnuson J."/>
            <person name="Maillard F."/>
            <person name="Murat C."/>
            <person name="Nolan M."/>
            <person name="Ohm R.A."/>
            <person name="Pangilinan J."/>
            <person name="Pereira M.F."/>
            <person name="Perotto S."/>
            <person name="Peter M."/>
            <person name="Pfister S."/>
            <person name="Riley R."/>
            <person name="Sitrit Y."/>
            <person name="Stielow J.B."/>
            <person name="Szollosi G."/>
            <person name="Zifcakova L."/>
            <person name="Stursova M."/>
            <person name="Spatafora J.W."/>
            <person name="Tedersoo L."/>
            <person name="Vaario L.M."/>
            <person name="Yamada A."/>
            <person name="Yan M."/>
            <person name="Wang P."/>
            <person name="Xu J."/>
            <person name="Bruns T."/>
            <person name="Baldrian P."/>
            <person name="Vilgalys R."/>
            <person name="Dunand C."/>
            <person name="Henrissat B."/>
            <person name="Grigoriev I.V."/>
            <person name="Hibbett D."/>
            <person name="Nagy L.G."/>
            <person name="Martin F.M."/>
        </authorList>
    </citation>
    <scope>NUCLEOTIDE SEQUENCE</scope>
    <source>
        <strain evidence="10">UP504</strain>
    </source>
</reference>
<feature type="region of interest" description="Disordered" evidence="8">
    <location>
        <begin position="288"/>
        <end position="351"/>
    </location>
</feature>
<evidence type="ECO:0000256" key="2">
    <source>
        <dbReference type="ARBA" id="ARBA00008423"/>
    </source>
</evidence>
<keyword evidence="11" id="KW-1185">Reference proteome</keyword>